<gene>
    <name evidence="6" type="ORF">RFULGI_LOCUS3289</name>
</gene>
<feature type="domain" description="NodB homology" evidence="5">
    <location>
        <begin position="1"/>
        <end position="119"/>
    </location>
</feature>
<evidence type="ECO:0000256" key="2">
    <source>
        <dbReference type="ARBA" id="ARBA00022801"/>
    </source>
</evidence>
<dbReference type="GO" id="GO:0016020">
    <property type="term" value="C:membrane"/>
    <property type="evidence" value="ECO:0007669"/>
    <property type="project" value="TreeGrafter"/>
</dbReference>
<dbReference type="PROSITE" id="PS51677">
    <property type="entry name" value="NODB"/>
    <property type="match status" value="1"/>
</dbReference>
<feature type="region of interest" description="Disordered" evidence="3">
    <location>
        <begin position="140"/>
        <end position="172"/>
    </location>
</feature>
<dbReference type="PANTHER" id="PTHR10587:SF133">
    <property type="entry name" value="CHITIN DEACETYLASE 1-RELATED"/>
    <property type="match status" value="1"/>
</dbReference>
<keyword evidence="2" id="KW-0378">Hydrolase</keyword>
<comment type="caution">
    <text evidence="6">The sequence shown here is derived from an EMBL/GenBank/DDBJ whole genome shotgun (WGS) entry which is preliminary data.</text>
</comment>
<dbReference type="InterPro" id="IPR002509">
    <property type="entry name" value="NODB_dom"/>
</dbReference>
<feature type="non-terminal residue" evidence="6">
    <location>
        <position position="1"/>
    </location>
</feature>
<name>A0A9N9A801_9GLOM</name>
<dbReference type="Gene3D" id="3.20.20.370">
    <property type="entry name" value="Glycoside hydrolase/deacetylase"/>
    <property type="match status" value="1"/>
</dbReference>
<evidence type="ECO:0000313" key="6">
    <source>
        <dbReference type="EMBL" id="CAG8519630.1"/>
    </source>
</evidence>
<dbReference type="EMBL" id="CAJVPZ010002809">
    <property type="protein sequence ID" value="CAG8519630.1"/>
    <property type="molecule type" value="Genomic_DNA"/>
</dbReference>
<dbReference type="GO" id="GO:0005975">
    <property type="term" value="P:carbohydrate metabolic process"/>
    <property type="evidence" value="ECO:0007669"/>
    <property type="project" value="InterPro"/>
</dbReference>
<organism evidence="6 7">
    <name type="scientific">Racocetra fulgida</name>
    <dbReference type="NCBI Taxonomy" id="60492"/>
    <lineage>
        <taxon>Eukaryota</taxon>
        <taxon>Fungi</taxon>
        <taxon>Fungi incertae sedis</taxon>
        <taxon>Mucoromycota</taxon>
        <taxon>Glomeromycotina</taxon>
        <taxon>Glomeromycetes</taxon>
        <taxon>Diversisporales</taxon>
        <taxon>Gigasporaceae</taxon>
        <taxon>Racocetra</taxon>
    </lineage>
</organism>
<dbReference type="PANTHER" id="PTHR10587">
    <property type="entry name" value="GLYCOSYL TRANSFERASE-RELATED"/>
    <property type="match status" value="1"/>
</dbReference>
<keyword evidence="4" id="KW-0812">Transmembrane</keyword>
<dbReference type="Pfam" id="PF01522">
    <property type="entry name" value="Polysacc_deac_1"/>
    <property type="match status" value="1"/>
</dbReference>
<keyword evidence="4" id="KW-0472">Membrane</keyword>
<dbReference type="GO" id="GO:0009272">
    <property type="term" value="P:fungal-type cell wall biogenesis"/>
    <property type="evidence" value="ECO:0007669"/>
    <property type="project" value="UniProtKB-ARBA"/>
</dbReference>
<evidence type="ECO:0000313" key="7">
    <source>
        <dbReference type="Proteomes" id="UP000789396"/>
    </source>
</evidence>
<evidence type="ECO:0000256" key="1">
    <source>
        <dbReference type="ARBA" id="ARBA00022723"/>
    </source>
</evidence>
<dbReference type="InterPro" id="IPR050248">
    <property type="entry name" value="Polysacc_deacetylase_ArnD"/>
</dbReference>
<feature type="transmembrane region" description="Helical" evidence="4">
    <location>
        <begin position="182"/>
        <end position="203"/>
    </location>
</feature>
<sequence>SSDQVVAELEWTAEVIKNVTGVRPIYMRPPFGDYDDRIRDICAQLGYKVVIWDKDSADWHFNDTGFQTSWIASNFSSWMNETSTTGHISLEHDLYEVTAAQAPAVVDILLKAKRNVKPVADCLGFPGIFYNSSKPPVATTASQVPPTKAASSSEKTSSSSSSSSSNSQIPTKSSATLNFDYYNSWLFICINFFLAFGLNNFYLI</sequence>
<protein>
    <submittedName>
        <fullName evidence="6">6184_t:CDS:1</fullName>
    </submittedName>
</protein>
<reference evidence="6" key="1">
    <citation type="submission" date="2021-06" db="EMBL/GenBank/DDBJ databases">
        <authorList>
            <person name="Kallberg Y."/>
            <person name="Tangrot J."/>
            <person name="Rosling A."/>
        </authorList>
    </citation>
    <scope>NUCLEOTIDE SEQUENCE</scope>
    <source>
        <strain evidence="6">IN212</strain>
    </source>
</reference>
<dbReference type="InterPro" id="IPR011330">
    <property type="entry name" value="Glyco_hydro/deAcase_b/a-brl"/>
</dbReference>
<dbReference type="OrthoDB" id="407355at2759"/>
<feature type="compositionally biased region" description="Low complexity" evidence="3">
    <location>
        <begin position="151"/>
        <end position="172"/>
    </location>
</feature>
<dbReference type="AlphaFoldDB" id="A0A9N9A801"/>
<evidence type="ECO:0000256" key="4">
    <source>
        <dbReference type="SAM" id="Phobius"/>
    </source>
</evidence>
<evidence type="ECO:0000259" key="5">
    <source>
        <dbReference type="PROSITE" id="PS51677"/>
    </source>
</evidence>
<dbReference type="GO" id="GO:0046872">
    <property type="term" value="F:metal ion binding"/>
    <property type="evidence" value="ECO:0007669"/>
    <property type="project" value="UniProtKB-KW"/>
</dbReference>
<keyword evidence="4" id="KW-1133">Transmembrane helix</keyword>
<proteinExistence type="predicted"/>
<dbReference type="Proteomes" id="UP000789396">
    <property type="component" value="Unassembled WGS sequence"/>
</dbReference>
<keyword evidence="1" id="KW-0479">Metal-binding</keyword>
<accession>A0A9N9A801</accession>
<dbReference type="GO" id="GO:0004099">
    <property type="term" value="F:chitin deacetylase activity"/>
    <property type="evidence" value="ECO:0007669"/>
    <property type="project" value="TreeGrafter"/>
</dbReference>
<keyword evidence="7" id="KW-1185">Reference proteome</keyword>
<dbReference type="SUPFAM" id="SSF88713">
    <property type="entry name" value="Glycoside hydrolase/deacetylase"/>
    <property type="match status" value="1"/>
</dbReference>
<evidence type="ECO:0000256" key="3">
    <source>
        <dbReference type="SAM" id="MobiDB-lite"/>
    </source>
</evidence>